<sequence length="58" mass="6329">MGQGRALTDGALRGLLRPPRGRLIALAAALRREGARSLALRTSLAEGQEAFSWTWPER</sequence>
<protein>
    <submittedName>
        <fullName evidence="1">Uncharacterized protein</fullName>
    </submittedName>
</protein>
<organism evidence="1 2">
    <name type="scientific">Methylopila musalis</name>
    <dbReference type="NCBI Taxonomy" id="1134781"/>
    <lineage>
        <taxon>Bacteria</taxon>
        <taxon>Pseudomonadati</taxon>
        <taxon>Pseudomonadota</taxon>
        <taxon>Alphaproteobacteria</taxon>
        <taxon>Hyphomicrobiales</taxon>
        <taxon>Methylopilaceae</taxon>
        <taxon>Methylopila</taxon>
    </lineage>
</organism>
<name>A0ABW3Z4F0_9HYPH</name>
<gene>
    <name evidence="1" type="ORF">ACFQ4O_04005</name>
</gene>
<dbReference type="RefSeq" id="WP_378774356.1">
    <property type="nucleotide sequence ID" value="NZ_JBHTMX010000015.1"/>
</dbReference>
<accession>A0ABW3Z4F0</accession>
<comment type="caution">
    <text evidence="1">The sequence shown here is derived from an EMBL/GenBank/DDBJ whole genome shotgun (WGS) entry which is preliminary data.</text>
</comment>
<evidence type="ECO:0000313" key="1">
    <source>
        <dbReference type="EMBL" id="MFD1331153.1"/>
    </source>
</evidence>
<dbReference type="EMBL" id="JBHTMX010000015">
    <property type="protein sequence ID" value="MFD1331153.1"/>
    <property type="molecule type" value="Genomic_DNA"/>
</dbReference>
<keyword evidence="2" id="KW-1185">Reference proteome</keyword>
<reference evidence="2" key="1">
    <citation type="journal article" date="2019" name="Int. J. Syst. Evol. Microbiol.">
        <title>The Global Catalogue of Microorganisms (GCM) 10K type strain sequencing project: providing services to taxonomists for standard genome sequencing and annotation.</title>
        <authorList>
            <consortium name="The Broad Institute Genomics Platform"/>
            <consortium name="The Broad Institute Genome Sequencing Center for Infectious Disease"/>
            <person name="Wu L."/>
            <person name="Ma J."/>
        </authorList>
    </citation>
    <scope>NUCLEOTIDE SEQUENCE [LARGE SCALE GENOMIC DNA]</scope>
    <source>
        <strain evidence="2">CCUG 61696</strain>
    </source>
</reference>
<evidence type="ECO:0000313" key="2">
    <source>
        <dbReference type="Proteomes" id="UP001597171"/>
    </source>
</evidence>
<proteinExistence type="predicted"/>
<dbReference type="Proteomes" id="UP001597171">
    <property type="component" value="Unassembled WGS sequence"/>
</dbReference>